<feature type="transmembrane region" description="Helical" evidence="8">
    <location>
        <begin position="250"/>
        <end position="272"/>
    </location>
</feature>
<comment type="subcellular location">
    <subcellularLocation>
        <location evidence="1">Cell membrane</location>
        <topology evidence="1">Multi-pass membrane protein</topology>
    </subcellularLocation>
</comment>
<keyword evidence="3" id="KW-1003">Cell membrane</keyword>
<sequence length="476" mass="49669">MTVSTTTNPAGGDTGRIRRFRVPFGAQIIIGLVVGVCLGLLAAQIGPTAGTDAVEAPNWLTTTLDTVGSSFITLLKLLVPPIIFLAVVSSIAKLRGVTNAASLAWRTLLWFAITSLIAVVIGIGLGLLFHPGTGENLVVSEAQAPSKTGGWFDFLQGLIPQNFLGLTVSVSEDGARVGFNVLQILVISIATGVAALRVGDAAAPFLKVVDSLLEIVQKALWWVIRLAPIGTAALLGYAVVAYGWTTLGSLGTFITALLIGIFAVGFIVYPVIVKLNGLSVRRYFSGVWPAVALAFASRSSLGTMPVTRAVAIENFGVPKAYASFAVPLGATTKMDGCAAIYPAIATIFVANFYGIPLEAYHYLLIITVSVLGSAATTGLTGATVITTLMLSTLGLPLEGLGLLLAVDPIVDMFRTALNVAGQALVPVIVAKRDGTLDLDVYNAPDAFSGNLAPSTSDHDVIEPTDDERAELHPTRN</sequence>
<feature type="transmembrane region" description="Helical" evidence="8">
    <location>
        <begin position="177"/>
        <end position="198"/>
    </location>
</feature>
<evidence type="ECO:0000256" key="4">
    <source>
        <dbReference type="ARBA" id="ARBA00022692"/>
    </source>
</evidence>
<keyword evidence="10" id="KW-1185">Reference proteome</keyword>
<evidence type="ECO:0000256" key="7">
    <source>
        <dbReference type="SAM" id="MobiDB-lite"/>
    </source>
</evidence>
<dbReference type="PANTHER" id="PTHR42865">
    <property type="entry name" value="PROTON/GLUTAMATE-ASPARTATE SYMPORTER"/>
    <property type="match status" value="1"/>
</dbReference>
<name>A0ABW5RH41_9MICO</name>
<keyword evidence="5 8" id="KW-1133">Transmembrane helix</keyword>
<evidence type="ECO:0000256" key="5">
    <source>
        <dbReference type="ARBA" id="ARBA00022989"/>
    </source>
</evidence>
<feature type="transmembrane region" description="Helical" evidence="8">
    <location>
        <begin position="219"/>
        <end position="244"/>
    </location>
</feature>
<accession>A0ABW5RH41</accession>
<evidence type="ECO:0000256" key="6">
    <source>
        <dbReference type="ARBA" id="ARBA00023136"/>
    </source>
</evidence>
<feature type="transmembrane region" description="Helical" evidence="8">
    <location>
        <begin position="24"/>
        <end position="46"/>
    </location>
</feature>
<dbReference type="Proteomes" id="UP001597453">
    <property type="component" value="Unassembled WGS sequence"/>
</dbReference>
<dbReference type="PANTHER" id="PTHR42865:SF7">
    <property type="entry name" value="PROTON_GLUTAMATE-ASPARTATE SYMPORTER"/>
    <property type="match status" value="1"/>
</dbReference>
<evidence type="ECO:0000256" key="1">
    <source>
        <dbReference type="ARBA" id="ARBA00004651"/>
    </source>
</evidence>
<feature type="transmembrane region" description="Helical" evidence="8">
    <location>
        <begin position="108"/>
        <end position="129"/>
    </location>
</feature>
<keyword evidence="2" id="KW-0813">Transport</keyword>
<keyword evidence="6 8" id="KW-0472">Membrane</keyword>
<dbReference type="RefSeq" id="WP_083524550.1">
    <property type="nucleotide sequence ID" value="NZ_JBHUNF010000001.1"/>
</dbReference>
<dbReference type="PRINTS" id="PR00173">
    <property type="entry name" value="EDTRNSPORT"/>
</dbReference>
<feature type="transmembrane region" description="Helical" evidence="8">
    <location>
        <begin position="66"/>
        <end position="88"/>
    </location>
</feature>
<organism evidence="9 10">
    <name type="scientific">Gulosibacter bifidus</name>
    <dbReference type="NCBI Taxonomy" id="272239"/>
    <lineage>
        <taxon>Bacteria</taxon>
        <taxon>Bacillati</taxon>
        <taxon>Actinomycetota</taxon>
        <taxon>Actinomycetes</taxon>
        <taxon>Micrococcales</taxon>
        <taxon>Microbacteriaceae</taxon>
        <taxon>Gulosibacter</taxon>
    </lineage>
</organism>
<evidence type="ECO:0000256" key="3">
    <source>
        <dbReference type="ARBA" id="ARBA00022475"/>
    </source>
</evidence>
<reference evidence="10" key="1">
    <citation type="journal article" date="2019" name="Int. J. Syst. Evol. Microbiol.">
        <title>The Global Catalogue of Microorganisms (GCM) 10K type strain sequencing project: providing services to taxonomists for standard genome sequencing and annotation.</title>
        <authorList>
            <consortium name="The Broad Institute Genomics Platform"/>
            <consortium name="The Broad Institute Genome Sequencing Center for Infectious Disease"/>
            <person name="Wu L."/>
            <person name="Ma J."/>
        </authorList>
    </citation>
    <scope>NUCLEOTIDE SEQUENCE [LARGE SCALE GENOMIC DNA]</scope>
    <source>
        <strain evidence="10">TISTR 1511</strain>
    </source>
</reference>
<protein>
    <submittedName>
        <fullName evidence="9">Dicarboxylate/amino acid:cation symporter</fullName>
    </submittedName>
</protein>
<evidence type="ECO:0000256" key="2">
    <source>
        <dbReference type="ARBA" id="ARBA00022448"/>
    </source>
</evidence>
<dbReference type="SUPFAM" id="SSF118215">
    <property type="entry name" value="Proton glutamate symport protein"/>
    <property type="match status" value="1"/>
</dbReference>
<evidence type="ECO:0000313" key="9">
    <source>
        <dbReference type="EMBL" id="MFD2674212.1"/>
    </source>
</evidence>
<dbReference type="InterPro" id="IPR036458">
    <property type="entry name" value="Na:dicarbo_symporter_sf"/>
</dbReference>
<comment type="caution">
    <text evidence="9">The sequence shown here is derived from an EMBL/GenBank/DDBJ whole genome shotgun (WGS) entry which is preliminary data.</text>
</comment>
<evidence type="ECO:0000256" key="8">
    <source>
        <dbReference type="SAM" id="Phobius"/>
    </source>
</evidence>
<keyword evidence="4 8" id="KW-0812">Transmembrane</keyword>
<dbReference type="EMBL" id="JBHUNF010000001">
    <property type="protein sequence ID" value="MFD2674212.1"/>
    <property type="molecule type" value="Genomic_DNA"/>
</dbReference>
<feature type="region of interest" description="Disordered" evidence="7">
    <location>
        <begin position="451"/>
        <end position="476"/>
    </location>
</feature>
<evidence type="ECO:0000313" key="10">
    <source>
        <dbReference type="Proteomes" id="UP001597453"/>
    </source>
</evidence>
<dbReference type="InterPro" id="IPR001991">
    <property type="entry name" value="Na-dicarboxylate_symporter"/>
</dbReference>
<proteinExistence type="predicted"/>
<dbReference type="Pfam" id="PF00375">
    <property type="entry name" value="SDF"/>
    <property type="match status" value="1"/>
</dbReference>
<gene>
    <name evidence="9" type="ORF">ACFSUQ_02710</name>
</gene>
<dbReference type="Gene3D" id="1.10.3860.10">
    <property type="entry name" value="Sodium:dicarboxylate symporter"/>
    <property type="match status" value="1"/>
</dbReference>